<feature type="region of interest" description="Disordered" evidence="1">
    <location>
        <begin position="105"/>
        <end position="127"/>
    </location>
</feature>
<keyword evidence="3" id="KW-1185">Reference proteome</keyword>
<evidence type="ECO:0000313" key="3">
    <source>
        <dbReference type="Proteomes" id="UP000242525"/>
    </source>
</evidence>
<protein>
    <submittedName>
        <fullName evidence="2">Uncharacterized protein</fullName>
    </submittedName>
</protein>
<organism evidence="2 3">
    <name type="scientific">Geotrichum candidum</name>
    <name type="common">Oospora lactis</name>
    <name type="synonym">Dipodascus geotrichum</name>
    <dbReference type="NCBI Taxonomy" id="1173061"/>
    <lineage>
        <taxon>Eukaryota</taxon>
        <taxon>Fungi</taxon>
        <taxon>Dikarya</taxon>
        <taxon>Ascomycota</taxon>
        <taxon>Saccharomycotina</taxon>
        <taxon>Dipodascomycetes</taxon>
        <taxon>Dipodascales</taxon>
        <taxon>Dipodascaceae</taxon>
        <taxon>Geotrichum</taxon>
    </lineage>
</organism>
<evidence type="ECO:0000313" key="2">
    <source>
        <dbReference type="EMBL" id="CDO57193.1"/>
    </source>
</evidence>
<dbReference type="Proteomes" id="UP000242525">
    <property type="component" value="Unassembled WGS sequence"/>
</dbReference>
<proteinExistence type="predicted"/>
<accession>A0A0J9XID4</accession>
<dbReference type="AlphaFoldDB" id="A0A0J9XID4"/>
<gene>
    <name evidence="2" type="ORF">BN980_GECA19s01253g</name>
</gene>
<sequence>MPRTCSPSHGSACISSDACLTLAQKTTVDTLAHIFLARHPLGNHDSLNRICNLTHEETLVELQLANGAFRRLEYLKRHGVEGAVHGHSPYTVSDSTAIALTRPLAGKKKKKRRKHGSRNLNLNKPLPKIKSERQPFWSFFRQGR</sequence>
<feature type="compositionally biased region" description="Basic residues" evidence="1">
    <location>
        <begin position="105"/>
        <end position="117"/>
    </location>
</feature>
<dbReference type="EMBL" id="CCBN010000019">
    <property type="protein sequence ID" value="CDO57193.1"/>
    <property type="molecule type" value="Genomic_DNA"/>
</dbReference>
<evidence type="ECO:0000256" key="1">
    <source>
        <dbReference type="SAM" id="MobiDB-lite"/>
    </source>
</evidence>
<reference evidence="2" key="1">
    <citation type="submission" date="2014-03" db="EMBL/GenBank/DDBJ databases">
        <authorList>
            <person name="Casaregola S."/>
        </authorList>
    </citation>
    <scope>NUCLEOTIDE SEQUENCE [LARGE SCALE GENOMIC DNA]</scope>
    <source>
        <strain evidence="2">CLIB 918</strain>
    </source>
</reference>
<comment type="caution">
    <text evidence="2">The sequence shown here is derived from an EMBL/GenBank/DDBJ whole genome shotgun (WGS) entry which is preliminary data.</text>
</comment>
<name>A0A0J9XID4_GEOCN</name>